<dbReference type="AlphaFoldDB" id="A0A7V8NW20"/>
<comment type="caution">
    <text evidence="2">The sequence shown here is derived from an EMBL/GenBank/DDBJ whole genome shotgun (WGS) entry which is preliminary data.</text>
</comment>
<accession>A0A7V8NW20</accession>
<feature type="region of interest" description="Disordered" evidence="1">
    <location>
        <begin position="84"/>
        <end position="116"/>
    </location>
</feature>
<evidence type="ECO:0000313" key="3">
    <source>
        <dbReference type="Proteomes" id="UP000567293"/>
    </source>
</evidence>
<evidence type="ECO:0000256" key="1">
    <source>
        <dbReference type="SAM" id="MobiDB-lite"/>
    </source>
</evidence>
<proteinExistence type="predicted"/>
<keyword evidence="3" id="KW-1185">Reference proteome</keyword>
<gene>
    <name evidence="2" type="ORF">HRJ53_25150</name>
</gene>
<dbReference type="Proteomes" id="UP000567293">
    <property type="component" value="Unassembled WGS sequence"/>
</dbReference>
<protein>
    <submittedName>
        <fullName evidence="2">Uncharacterized protein</fullName>
    </submittedName>
</protein>
<organism evidence="2 3">
    <name type="scientific">Candidatus Acidiferrum panamense</name>
    <dbReference type="NCBI Taxonomy" id="2741543"/>
    <lineage>
        <taxon>Bacteria</taxon>
        <taxon>Pseudomonadati</taxon>
        <taxon>Acidobacteriota</taxon>
        <taxon>Terriglobia</taxon>
        <taxon>Candidatus Acidiferrales</taxon>
        <taxon>Candidatus Acidiferrum</taxon>
    </lineage>
</organism>
<reference evidence="2" key="1">
    <citation type="submission" date="2020-06" db="EMBL/GenBank/DDBJ databases">
        <title>Legume-microbial interactions unlock mineral nutrients during tropical forest succession.</title>
        <authorList>
            <person name="Epihov D.Z."/>
        </authorList>
    </citation>
    <scope>NUCLEOTIDE SEQUENCE [LARGE SCALE GENOMIC DNA]</scope>
    <source>
        <strain evidence="2">Pan2503</strain>
    </source>
</reference>
<evidence type="ECO:0000313" key="2">
    <source>
        <dbReference type="EMBL" id="MBA0088285.1"/>
    </source>
</evidence>
<sequence>MAEIVTWANTPAGIKARQEKPDGFKNIKLHYQEHKAALAAQQAQNMPQPQAKPISEGLSLNFKDLPIDGQVQVAKKFGIQLNPATMQAEEQQDHALEMAKAQKPPEAPGAKPERVQ</sequence>
<name>A0A7V8NW20_9BACT</name>
<dbReference type="EMBL" id="JACDQQ010002425">
    <property type="protein sequence ID" value="MBA0088285.1"/>
    <property type="molecule type" value="Genomic_DNA"/>
</dbReference>